<organism evidence="2 3">
    <name type="scientific">Corticimicrobacter populi</name>
    <dbReference type="NCBI Taxonomy" id="2175229"/>
    <lineage>
        <taxon>Bacteria</taxon>
        <taxon>Pseudomonadati</taxon>
        <taxon>Pseudomonadota</taxon>
        <taxon>Betaproteobacteria</taxon>
        <taxon>Burkholderiales</taxon>
        <taxon>Alcaligenaceae</taxon>
        <taxon>Corticimicrobacter</taxon>
    </lineage>
</organism>
<reference evidence="3" key="1">
    <citation type="submission" date="2018-05" db="EMBL/GenBank/DDBJ databases">
        <authorList>
            <person name="Li Y."/>
        </authorList>
    </citation>
    <scope>NUCLEOTIDE SEQUENCE [LARGE SCALE GENOMIC DNA]</scope>
    <source>
        <strain evidence="3">3d-2-2</strain>
    </source>
</reference>
<dbReference type="EMBL" id="QETA01000001">
    <property type="protein sequence ID" value="PWF24796.1"/>
    <property type="molecule type" value="Genomic_DNA"/>
</dbReference>
<keyword evidence="3" id="KW-1185">Reference proteome</keyword>
<dbReference type="InterPro" id="IPR037026">
    <property type="entry name" value="Vgr_OB-fold_dom_sf"/>
</dbReference>
<accession>A0A2V1K0R4</accession>
<dbReference type="Pfam" id="PF04717">
    <property type="entry name" value="Phage_base_V"/>
    <property type="match status" value="1"/>
</dbReference>
<dbReference type="Gene3D" id="4.10.220.110">
    <property type="match status" value="1"/>
</dbReference>
<dbReference type="Gene3D" id="3.55.50.10">
    <property type="entry name" value="Baseplate protein-like domains"/>
    <property type="match status" value="1"/>
</dbReference>
<sequence>MTMTTPAMTAFEGAYVFTSQAQGFDEQDKLRVWQWDGEDALSRGYRFVIDLAQAMGDEDSCAPLLGTRATFAHADPVQGVRWHGIVTRLEQTGQDSQYRYLRVTLEPQWVLARLDLASRVHAAESATIELKDLVDFTLRGCGLQIMPLAPEPGKPADPDDFGDYAWHVSAEHAGHFRTDFVCQYAETAYAFLSRRLEHAGIAYCFEQGDAREKMVFLGDASYGQQPLGLHWRPASAQTLDVSAACVQTLTEASELGYGRAVVRDYLPENVALDLFAEYPLGKVGIEQFDEGRHGQYGTYGEGYATQDCGKFMARLRAEMTDCMRSRRTASGYAPQLKAGDLARVQGYPKADGALTLRVVSVRQQGRQPLPGKATDDAAEAQASTVWTGIAEDVTYRPSLVTPIPRIPGLVTAVVESDKGVYDPLSGQYTALHMQRDMQSQLRDYPYLNENGYYRIRFHFAENGQRWQESARLAAVRENDAAKVPVAQVPRNSGWVRMATPYAGSSGVEGEEFGLYLPLNEGAEVLVSFLNGDPDRPVIMGAVPNSDNASLVNGRKEGVGMAQEGDYRDAPNSKIGGLRMQGGNMLAFNNAEGQQTLVLQSPVADSYMVMGGRESDGKAQGILLHSEKHISVMANSKTENIAGKGMRRVYDLTPAMPEKEKKEEKGELYKTGKSFNLPWLKGDTGVTLDKPSVSAKVNTGVSASLSLDFALKMGVSFSGVVAADWSVGFSAKTDINFLSYDYVKKEDSLKIQRRKAMFIEEETKAGKSIDRIIRKESIYGSQHVQAESVSRIEAGQALVFSVTRKPIVLGTSEAELMLDTAVQAKTFLQSLIPDVSLPKRMGPEEDSILAYDTDGGKLDEAAQSSLLLNEEHAKLVGKNNVYVSGGKEVVVSVDHSDGIVKLISPNGAFVAGDNGSATIGMDGIELTTKNSKNIDLISSGAINLESPQFGAKAKGTMMLNANGLLKLG</sequence>
<gene>
    <name evidence="2" type="ORF">DD235_00990</name>
</gene>
<proteinExistence type="predicted"/>
<comment type="caution">
    <text evidence="2">The sequence shown here is derived from an EMBL/GenBank/DDBJ whole genome shotgun (WGS) entry which is preliminary data.</text>
</comment>
<dbReference type="Gene3D" id="2.30.110.50">
    <property type="match status" value="1"/>
</dbReference>
<dbReference type="SUPFAM" id="SSF69255">
    <property type="entry name" value="gp5 N-terminal domain-like"/>
    <property type="match status" value="1"/>
</dbReference>
<evidence type="ECO:0000313" key="2">
    <source>
        <dbReference type="EMBL" id="PWF24796.1"/>
    </source>
</evidence>
<feature type="domain" description="Gp5/Type VI secretion system Vgr protein OB-fold" evidence="1">
    <location>
        <begin position="482"/>
        <end position="541"/>
    </location>
</feature>
<dbReference type="AlphaFoldDB" id="A0A2V1K0R4"/>
<dbReference type="Pfam" id="PF05954">
    <property type="entry name" value="Phage_GPD"/>
    <property type="match status" value="1"/>
</dbReference>
<evidence type="ECO:0000313" key="3">
    <source>
        <dbReference type="Proteomes" id="UP000245212"/>
    </source>
</evidence>
<dbReference type="Proteomes" id="UP000245212">
    <property type="component" value="Unassembled WGS sequence"/>
</dbReference>
<dbReference type="RefSeq" id="WP_109060201.1">
    <property type="nucleotide sequence ID" value="NZ_QETA01000001.1"/>
</dbReference>
<name>A0A2V1K0R4_9BURK</name>
<dbReference type="InterPro" id="IPR006531">
    <property type="entry name" value="Gp5/Vgr_OB"/>
</dbReference>
<dbReference type="Gene3D" id="2.40.50.230">
    <property type="entry name" value="Gp5 N-terminal domain"/>
    <property type="match status" value="1"/>
</dbReference>
<dbReference type="SUPFAM" id="SSF69279">
    <property type="entry name" value="Phage tail proteins"/>
    <property type="match status" value="2"/>
</dbReference>
<protein>
    <recommendedName>
        <fullName evidence="1">Gp5/Type VI secretion system Vgr protein OB-fold domain-containing protein</fullName>
    </recommendedName>
</protein>
<evidence type="ECO:0000259" key="1">
    <source>
        <dbReference type="Pfam" id="PF04717"/>
    </source>
</evidence>